<dbReference type="RefSeq" id="WP_143939050.1">
    <property type="nucleotide sequence ID" value="NZ_VKKG01000006.1"/>
</dbReference>
<feature type="domain" description="SAF" evidence="3">
    <location>
        <begin position="59"/>
        <end position="122"/>
    </location>
</feature>
<keyword evidence="2" id="KW-0472">Membrane</keyword>
<evidence type="ECO:0000256" key="1">
    <source>
        <dbReference type="SAM" id="MobiDB-lite"/>
    </source>
</evidence>
<dbReference type="AlphaFoldDB" id="A0A553JWQ3"/>
<accession>A0A553JWQ3</accession>
<evidence type="ECO:0000313" key="5">
    <source>
        <dbReference type="Proteomes" id="UP000317638"/>
    </source>
</evidence>
<organism evidence="4 5">
    <name type="scientific">Tessaracoccus rhinocerotis</name>
    <dbReference type="NCBI Taxonomy" id="1689449"/>
    <lineage>
        <taxon>Bacteria</taxon>
        <taxon>Bacillati</taxon>
        <taxon>Actinomycetota</taxon>
        <taxon>Actinomycetes</taxon>
        <taxon>Propionibacteriales</taxon>
        <taxon>Propionibacteriaceae</taxon>
        <taxon>Tessaracoccus</taxon>
    </lineage>
</organism>
<feature type="transmembrane region" description="Helical" evidence="2">
    <location>
        <begin position="33"/>
        <end position="54"/>
    </location>
</feature>
<evidence type="ECO:0000256" key="2">
    <source>
        <dbReference type="SAM" id="Phobius"/>
    </source>
</evidence>
<feature type="region of interest" description="Disordered" evidence="1">
    <location>
        <begin position="1"/>
        <end position="26"/>
    </location>
</feature>
<gene>
    <name evidence="4" type="ORF">FOJ82_13640</name>
</gene>
<evidence type="ECO:0000259" key="3">
    <source>
        <dbReference type="SMART" id="SM00858"/>
    </source>
</evidence>
<sequence length="214" mass="21804">MLRDRAPEAGDPTAPAQPRPEGVQLRPRRSPRLVALGVLLVVLGALGAAALYSASVDQRTAVVMAEDVVRGQQLTAEDLSIVSVPAGFQVDVTDGDSLAQLVGRTARTDLPAGSFPTARHLGDEPIPPGHSLVGLQLGPGRMPGSELVPGTAVQLVSLAEGDEAVTDAVVAEAPVLTDDGTGFVLDVVVPEEAAHAVARLAATQQLALVAVGEG</sequence>
<dbReference type="OrthoDB" id="3789761at2"/>
<dbReference type="SMART" id="SM00858">
    <property type="entry name" value="SAF"/>
    <property type="match status" value="1"/>
</dbReference>
<dbReference type="Pfam" id="PF08666">
    <property type="entry name" value="SAF"/>
    <property type="match status" value="1"/>
</dbReference>
<name>A0A553JWQ3_9ACTN</name>
<protein>
    <recommendedName>
        <fullName evidence="3">SAF domain-containing protein</fullName>
    </recommendedName>
</protein>
<dbReference type="EMBL" id="VKKG01000006">
    <property type="protein sequence ID" value="TRY16907.1"/>
    <property type="molecule type" value="Genomic_DNA"/>
</dbReference>
<dbReference type="InterPro" id="IPR013974">
    <property type="entry name" value="SAF"/>
</dbReference>
<evidence type="ECO:0000313" key="4">
    <source>
        <dbReference type="EMBL" id="TRY16907.1"/>
    </source>
</evidence>
<comment type="caution">
    <text evidence="4">The sequence shown here is derived from an EMBL/GenBank/DDBJ whole genome shotgun (WGS) entry which is preliminary data.</text>
</comment>
<dbReference type="Proteomes" id="UP000317638">
    <property type="component" value="Unassembled WGS sequence"/>
</dbReference>
<keyword evidence="5" id="KW-1185">Reference proteome</keyword>
<reference evidence="4 5" key="1">
    <citation type="submission" date="2019-07" db="EMBL/GenBank/DDBJ databases">
        <authorList>
            <person name="Zhou L.-Y."/>
        </authorList>
    </citation>
    <scope>NUCLEOTIDE SEQUENCE [LARGE SCALE GENOMIC DNA]</scope>
    <source>
        <strain evidence="4 5">YIM 101269</strain>
    </source>
</reference>
<proteinExistence type="predicted"/>
<keyword evidence="2" id="KW-1133">Transmembrane helix</keyword>
<keyword evidence="2" id="KW-0812">Transmembrane</keyword>
<dbReference type="CDD" id="cd11614">
    <property type="entry name" value="SAF_CpaB_FlgA_like"/>
    <property type="match status" value="1"/>
</dbReference>